<dbReference type="InterPro" id="IPR042178">
    <property type="entry name" value="Serpin_sf_1"/>
</dbReference>
<dbReference type="InterPro" id="IPR036186">
    <property type="entry name" value="Serpin_sf"/>
</dbReference>
<proteinExistence type="predicted"/>
<accession>A0A2C9L6X7</accession>
<feature type="domain" description="Serpin" evidence="1">
    <location>
        <begin position="22"/>
        <end position="94"/>
    </location>
</feature>
<protein>
    <recommendedName>
        <fullName evidence="1">Serpin domain-containing protein</fullName>
    </recommendedName>
</protein>
<dbReference type="EnsemblMetazoa" id="BGLB027649-RA">
    <property type="protein sequence ID" value="BGLB027649-PA"/>
    <property type="gene ID" value="BGLB027649"/>
</dbReference>
<evidence type="ECO:0000259" key="1">
    <source>
        <dbReference type="Pfam" id="PF00079"/>
    </source>
</evidence>
<dbReference type="InterPro" id="IPR023796">
    <property type="entry name" value="Serpin_dom"/>
</dbReference>
<dbReference type="SUPFAM" id="SSF56574">
    <property type="entry name" value="Serpins"/>
    <property type="match status" value="1"/>
</dbReference>
<evidence type="ECO:0000313" key="3">
    <source>
        <dbReference type="Proteomes" id="UP000076420"/>
    </source>
</evidence>
<reference evidence="2" key="1">
    <citation type="submission" date="2020-05" db="UniProtKB">
        <authorList>
            <consortium name="EnsemblMetazoa"/>
        </authorList>
    </citation>
    <scope>IDENTIFICATION</scope>
    <source>
        <strain evidence="2">BB02</strain>
    </source>
</reference>
<dbReference type="VEuPathDB" id="VectorBase:BGLB027649"/>
<sequence length="109" mass="11898">MYKAEGQLAYADQQQQVALSTASASFSQNLYQQVALDKPNVIYSPYSIHSALTMTSLGAKGDTASEMKSTLGITSLGDSVHLTYKELIQQVMASPNFTKYPIMQIPQCN</sequence>
<dbReference type="Gene3D" id="3.30.497.10">
    <property type="entry name" value="Antithrombin, subunit I, domain 2"/>
    <property type="match status" value="1"/>
</dbReference>
<dbReference type="Proteomes" id="UP000076420">
    <property type="component" value="Unassembled WGS sequence"/>
</dbReference>
<evidence type="ECO:0000313" key="2">
    <source>
        <dbReference type="EnsemblMetazoa" id="BGLB027649-PA"/>
    </source>
</evidence>
<name>A0A2C9L6X7_BIOGL</name>
<dbReference type="Pfam" id="PF00079">
    <property type="entry name" value="Serpin"/>
    <property type="match status" value="1"/>
</dbReference>
<dbReference type="AlphaFoldDB" id="A0A2C9L6X7"/>
<gene>
    <name evidence="2" type="primary">106069037</name>
</gene>
<dbReference type="KEGG" id="bgt:106069037"/>
<organism evidence="2 3">
    <name type="scientific">Biomphalaria glabrata</name>
    <name type="common">Bloodfluke planorb</name>
    <name type="synonym">Freshwater snail</name>
    <dbReference type="NCBI Taxonomy" id="6526"/>
    <lineage>
        <taxon>Eukaryota</taxon>
        <taxon>Metazoa</taxon>
        <taxon>Spiralia</taxon>
        <taxon>Lophotrochozoa</taxon>
        <taxon>Mollusca</taxon>
        <taxon>Gastropoda</taxon>
        <taxon>Heterobranchia</taxon>
        <taxon>Euthyneura</taxon>
        <taxon>Panpulmonata</taxon>
        <taxon>Hygrophila</taxon>
        <taxon>Lymnaeoidea</taxon>
        <taxon>Planorbidae</taxon>
        <taxon>Biomphalaria</taxon>
    </lineage>
</organism>